<reference evidence="1" key="1">
    <citation type="submission" date="2016-10" db="EMBL/GenBank/DDBJ databases">
        <authorList>
            <person name="de Groot N.N."/>
        </authorList>
    </citation>
    <scope>NUCLEOTIDE SEQUENCE</scope>
</reference>
<evidence type="ECO:0008006" key="2">
    <source>
        <dbReference type="Google" id="ProtNLM"/>
    </source>
</evidence>
<protein>
    <recommendedName>
        <fullName evidence="2">Antitoxin</fullName>
    </recommendedName>
</protein>
<name>A0A1W1E889_9ZZZZ</name>
<gene>
    <name evidence="1" type="ORF">MNB_SV-4-1156</name>
</gene>
<organism evidence="1">
    <name type="scientific">hydrothermal vent metagenome</name>
    <dbReference type="NCBI Taxonomy" id="652676"/>
    <lineage>
        <taxon>unclassified sequences</taxon>
        <taxon>metagenomes</taxon>
        <taxon>ecological metagenomes</taxon>
    </lineage>
</organism>
<dbReference type="AlphaFoldDB" id="A0A1W1E889"/>
<proteinExistence type="predicted"/>
<evidence type="ECO:0000313" key="1">
    <source>
        <dbReference type="EMBL" id="SFV89976.1"/>
    </source>
</evidence>
<sequence>MKNDTFVYDAEELVLLDEVENAEWKDKPLSKKEKEMYAQSAAYTKSLQEKKQTTIRFAVSDLAIIKARAKEMGIGYQNLIQTLVHNYAHDKIKLGL</sequence>
<dbReference type="EMBL" id="FPIB01000007">
    <property type="protein sequence ID" value="SFV89976.1"/>
    <property type="molecule type" value="Genomic_DNA"/>
</dbReference>
<accession>A0A1W1E889</accession>